<reference evidence="1 2" key="1">
    <citation type="journal article" date="2023" name="Sci. Data">
        <title>Genome assembly of the Korean intertidal mud-creeper Batillaria attramentaria.</title>
        <authorList>
            <person name="Patra A.K."/>
            <person name="Ho P.T."/>
            <person name="Jun S."/>
            <person name="Lee S.J."/>
            <person name="Kim Y."/>
            <person name="Won Y.J."/>
        </authorList>
    </citation>
    <scope>NUCLEOTIDE SEQUENCE [LARGE SCALE GENOMIC DNA]</scope>
    <source>
        <strain evidence="1">Wonlab-2016</strain>
    </source>
</reference>
<dbReference type="Proteomes" id="UP001519460">
    <property type="component" value="Unassembled WGS sequence"/>
</dbReference>
<evidence type="ECO:0000313" key="2">
    <source>
        <dbReference type="Proteomes" id="UP001519460"/>
    </source>
</evidence>
<comment type="caution">
    <text evidence="1">The sequence shown here is derived from an EMBL/GenBank/DDBJ whole genome shotgun (WGS) entry which is preliminary data.</text>
</comment>
<feature type="non-terminal residue" evidence="1">
    <location>
        <position position="128"/>
    </location>
</feature>
<gene>
    <name evidence="1" type="ORF">BaRGS_00010471</name>
</gene>
<keyword evidence="2" id="KW-1185">Reference proteome</keyword>
<accession>A0ABD0LG83</accession>
<protein>
    <submittedName>
        <fullName evidence="1">Uncharacterized protein</fullName>
    </submittedName>
</protein>
<proteinExistence type="predicted"/>
<sequence length="128" mass="14213">MALGGWLTVTGRGWPLSVQGINERHGRENSEKATFVFPLSPRHSGSRPLASLGVNSRNISLPAVASLVREKTYEMDAYIGPIFRVDQVLHQRNAKQVPVLPAKWDPLVYRWSSNRQLALYSVTGQSAT</sequence>
<dbReference type="AlphaFoldDB" id="A0ABD0LG83"/>
<dbReference type="EMBL" id="JACVVK020000052">
    <property type="protein sequence ID" value="KAK7498211.1"/>
    <property type="molecule type" value="Genomic_DNA"/>
</dbReference>
<name>A0ABD0LG83_9CAEN</name>
<evidence type="ECO:0000313" key="1">
    <source>
        <dbReference type="EMBL" id="KAK7498211.1"/>
    </source>
</evidence>
<organism evidence="1 2">
    <name type="scientific">Batillaria attramentaria</name>
    <dbReference type="NCBI Taxonomy" id="370345"/>
    <lineage>
        <taxon>Eukaryota</taxon>
        <taxon>Metazoa</taxon>
        <taxon>Spiralia</taxon>
        <taxon>Lophotrochozoa</taxon>
        <taxon>Mollusca</taxon>
        <taxon>Gastropoda</taxon>
        <taxon>Caenogastropoda</taxon>
        <taxon>Sorbeoconcha</taxon>
        <taxon>Cerithioidea</taxon>
        <taxon>Batillariidae</taxon>
        <taxon>Batillaria</taxon>
    </lineage>
</organism>